<feature type="chain" id="PRO_5047282794" description="Peptidase M28 domain-containing protein" evidence="1">
    <location>
        <begin position="23"/>
        <end position="520"/>
    </location>
</feature>
<dbReference type="Proteomes" id="UP001165069">
    <property type="component" value="Unassembled WGS sequence"/>
</dbReference>
<accession>A0ABQ5QF96</accession>
<gene>
    <name evidence="3" type="ORF">GETHLI_12210</name>
</gene>
<proteinExistence type="predicted"/>
<dbReference type="Pfam" id="PF04389">
    <property type="entry name" value="Peptidase_M28"/>
    <property type="match status" value="1"/>
</dbReference>
<dbReference type="InterPro" id="IPR007484">
    <property type="entry name" value="Peptidase_M28"/>
</dbReference>
<dbReference type="InterPro" id="IPR045175">
    <property type="entry name" value="M28_fam"/>
</dbReference>
<organism evidence="3 4">
    <name type="scientific">Geothrix limicola</name>
    <dbReference type="NCBI Taxonomy" id="2927978"/>
    <lineage>
        <taxon>Bacteria</taxon>
        <taxon>Pseudomonadati</taxon>
        <taxon>Acidobacteriota</taxon>
        <taxon>Holophagae</taxon>
        <taxon>Holophagales</taxon>
        <taxon>Holophagaceae</taxon>
        <taxon>Geothrix</taxon>
    </lineage>
</organism>
<evidence type="ECO:0000256" key="1">
    <source>
        <dbReference type="SAM" id="SignalP"/>
    </source>
</evidence>
<keyword evidence="1" id="KW-0732">Signal</keyword>
<dbReference type="EMBL" id="BSDE01000002">
    <property type="protein sequence ID" value="GLH72719.1"/>
    <property type="molecule type" value="Genomic_DNA"/>
</dbReference>
<dbReference type="PANTHER" id="PTHR12147">
    <property type="entry name" value="METALLOPEPTIDASE M28 FAMILY MEMBER"/>
    <property type="match status" value="1"/>
</dbReference>
<reference evidence="3 4" key="1">
    <citation type="journal article" date="2023" name="Antonie Van Leeuwenhoek">
        <title>Mesoterricola silvestris gen. nov., sp. nov., Mesoterricola sediminis sp. nov., Geothrix oryzae sp. nov., Geothrix edaphica sp. nov., Geothrix rubra sp. nov., and Geothrix limicola sp. nov., six novel members of Acidobacteriota isolated from soils.</title>
        <authorList>
            <person name="Itoh H."/>
            <person name="Sugisawa Y."/>
            <person name="Mise K."/>
            <person name="Xu Z."/>
            <person name="Kuniyasu M."/>
            <person name="Ushijima N."/>
            <person name="Kawano K."/>
            <person name="Kobayashi E."/>
            <person name="Shiratori Y."/>
            <person name="Masuda Y."/>
            <person name="Senoo K."/>
        </authorList>
    </citation>
    <scope>NUCLEOTIDE SEQUENCE [LARGE SCALE GENOMIC DNA]</scope>
    <source>
        <strain evidence="3 4">Red804</strain>
    </source>
</reference>
<keyword evidence="4" id="KW-1185">Reference proteome</keyword>
<evidence type="ECO:0000313" key="3">
    <source>
        <dbReference type="EMBL" id="GLH72719.1"/>
    </source>
</evidence>
<sequence>MRPILWPGAALLLGCLVTFAAAQEPGADFLRVRRAEALPAPLSAALEGLDTARIIQHLAFLTDPRRQGRGLGTEGLDATARYLAGQLKTIGIPALGPSYIQPVPLREVRPGRGQIRLSAGSVTCIFEAGRNAVLPQVEPGHLSGSAVFAGYGIQEPALHHDDFRGLDVRGKVVVFLDGLPDGTRWQTPELRERYASARPADRYDTRLALLEKLGAKAAIALEEGLGARIAAGKESALPYFLAARGVPRAGEPPLARVALTEDLRTLVFSGRVGEADLHIRGHVRELLSDNVIGVLKGSDPQLNREAILIGAHMDHLGMPNGILHPGADDNASGVSALLEIARVLAESPVRPRRTLLFAFWTGEEEGKFGSGHYTRHPRWPLAATRAYLNLDMIGHPWTQADLGALLAASGVKDPKAFLEGLDPAAFAEPGLPPGHRELAPLLLQAGRGTGMSLHLDWTDGRHGGSDYRDFARLGLPFLRFFGSYFPEYHRPGDTLDKLDPDQVKRMTRLVLATAWLLADR</sequence>
<comment type="caution">
    <text evidence="3">The sequence shown here is derived from an EMBL/GenBank/DDBJ whole genome shotgun (WGS) entry which is preliminary data.</text>
</comment>
<dbReference type="Gene3D" id="3.40.630.10">
    <property type="entry name" value="Zn peptidases"/>
    <property type="match status" value="1"/>
</dbReference>
<protein>
    <recommendedName>
        <fullName evidence="2">Peptidase M28 domain-containing protein</fullName>
    </recommendedName>
</protein>
<dbReference type="RefSeq" id="WP_285571803.1">
    <property type="nucleotide sequence ID" value="NZ_BSDE01000002.1"/>
</dbReference>
<dbReference type="PANTHER" id="PTHR12147:SF26">
    <property type="entry name" value="PEPTIDASE M28 DOMAIN-CONTAINING PROTEIN"/>
    <property type="match status" value="1"/>
</dbReference>
<dbReference type="SUPFAM" id="SSF53187">
    <property type="entry name" value="Zn-dependent exopeptidases"/>
    <property type="match status" value="1"/>
</dbReference>
<feature type="domain" description="Peptidase M28" evidence="2">
    <location>
        <begin position="290"/>
        <end position="513"/>
    </location>
</feature>
<dbReference type="PROSITE" id="PS51257">
    <property type="entry name" value="PROKAR_LIPOPROTEIN"/>
    <property type="match status" value="1"/>
</dbReference>
<name>A0ABQ5QF96_9BACT</name>
<feature type="signal peptide" evidence="1">
    <location>
        <begin position="1"/>
        <end position="22"/>
    </location>
</feature>
<evidence type="ECO:0000259" key="2">
    <source>
        <dbReference type="Pfam" id="PF04389"/>
    </source>
</evidence>
<evidence type="ECO:0000313" key="4">
    <source>
        <dbReference type="Proteomes" id="UP001165069"/>
    </source>
</evidence>